<keyword evidence="8" id="KW-0677">Repeat</keyword>
<dbReference type="InterPro" id="IPR003533">
    <property type="entry name" value="Doublecortin_dom"/>
</dbReference>
<dbReference type="InterPro" id="IPR011009">
    <property type="entry name" value="Kinase-like_dom_sf"/>
</dbReference>
<organism evidence="23 24">
    <name type="scientific">Anser cygnoides</name>
    <name type="common">Swan goose</name>
    <dbReference type="NCBI Taxonomy" id="8845"/>
    <lineage>
        <taxon>Eukaryota</taxon>
        <taxon>Metazoa</taxon>
        <taxon>Chordata</taxon>
        <taxon>Craniata</taxon>
        <taxon>Vertebrata</taxon>
        <taxon>Euteleostomi</taxon>
        <taxon>Archelosauria</taxon>
        <taxon>Archosauria</taxon>
        <taxon>Dinosauria</taxon>
        <taxon>Saurischia</taxon>
        <taxon>Theropoda</taxon>
        <taxon>Coelurosauria</taxon>
        <taxon>Aves</taxon>
        <taxon>Neognathae</taxon>
        <taxon>Galloanserae</taxon>
        <taxon>Anseriformes</taxon>
        <taxon>Anatidae</taxon>
        <taxon>Anserinae</taxon>
        <taxon>Anser</taxon>
    </lineage>
</organism>
<dbReference type="Gene3D" id="3.30.200.20">
    <property type="entry name" value="Phosphorylase Kinase, domain 1"/>
    <property type="match status" value="1"/>
</dbReference>
<feature type="compositionally biased region" description="Low complexity" evidence="20">
    <location>
        <begin position="295"/>
        <end position="310"/>
    </location>
</feature>
<keyword evidence="10" id="KW-0418">Kinase</keyword>
<name>A0A8B9DTJ2_ANSCY</name>
<dbReference type="Gene3D" id="1.10.510.10">
    <property type="entry name" value="Transferase(Phosphotransferase) domain 1"/>
    <property type="match status" value="1"/>
</dbReference>
<dbReference type="InterPro" id="IPR017441">
    <property type="entry name" value="Protein_kinase_ATP_BS"/>
</dbReference>
<accession>A0A8B9DTJ2</accession>
<evidence type="ECO:0000256" key="6">
    <source>
        <dbReference type="ARBA" id="ARBA00022553"/>
    </source>
</evidence>
<dbReference type="PROSITE" id="PS00108">
    <property type="entry name" value="PROTEIN_KINASE_ST"/>
    <property type="match status" value="1"/>
</dbReference>
<dbReference type="SMART" id="SM00537">
    <property type="entry name" value="DCX"/>
    <property type="match status" value="2"/>
</dbReference>
<keyword evidence="5" id="KW-0723">Serine/threonine-protein kinase</keyword>
<dbReference type="CDD" id="cd17069">
    <property type="entry name" value="DCX2"/>
    <property type="match status" value="1"/>
</dbReference>
<dbReference type="GO" id="GO:0035556">
    <property type="term" value="P:intracellular signal transduction"/>
    <property type="evidence" value="ECO:0007669"/>
    <property type="project" value="InterPro"/>
</dbReference>
<dbReference type="PANTHER" id="PTHR24347">
    <property type="entry name" value="SERINE/THREONINE-PROTEIN KINASE"/>
    <property type="match status" value="1"/>
</dbReference>
<dbReference type="FunFam" id="3.10.20.230:FF:000002">
    <property type="entry name" value="serine/threonine-protein kinase DCLK2 isoform X1"/>
    <property type="match status" value="1"/>
</dbReference>
<evidence type="ECO:0000256" key="13">
    <source>
        <dbReference type="ARBA" id="ARBA00047899"/>
    </source>
</evidence>
<dbReference type="PROSITE" id="PS00107">
    <property type="entry name" value="PROTEIN_KINASE_ATP"/>
    <property type="match status" value="1"/>
</dbReference>
<dbReference type="EC" id="2.7.11.1" evidence="3"/>
<dbReference type="CDD" id="cd17141">
    <property type="entry name" value="DCX1_DCLK2"/>
    <property type="match status" value="1"/>
</dbReference>
<keyword evidence="12" id="KW-0206">Cytoskeleton</keyword>
<feature type="compositionally biased region" description="Low complexity" evidence="20">
    <location>
        <begin position="322"/>
        <end position="345"/>
    </location>
</feature>
<dbReference type="InterPro" id="IPR008271">
    <property type="entry name" value="Ser/Thr_kinase_AS"/>
</dbReference>
<evidence type="ECO:0000256" key="19">
    <source>
        <dbReference type="PROSITE-ProRule" id="PRU10141"/>
    </source>
</evidence>
<evidence type="ECO:0000256" key="15">
    <source>
        <dbReference type="ARBA" id="ARBA00070436"/>
    </source>
</evidence>
<evidence type="ECO:0000256" key="16">
    <source>
        <dbReference type="ARBA" id="ARBA00079695"/>
    </source>
</evidence>
<evidence type="ECO:0000256" key="5">
    <source>
        <dbReference type="ARBA" id="ARBA00022527"/>
    </source>
</evidence>
<evidence type="ECO:0000256" key="7">
    <source>
        <dbReference type="ARBA" id="ARBA00022679"/>
    </source>
</evidence>
<dbReference type="InterPro" id="IPR000719">
    <property type="entry name" value="Prot_kinase_dom"/>
</dbReference>
<dbReference type="FunFam" id="3.30.200.20:FF:000057">
    <property type="entry name" value="Serine/threonine-protein kinase DCLK1 isoform 2"/>
    <property type="match status" value="1"/>
</dbReference>
<sequence>MASSRSIELEHFEERDKRQQRAGPRRGGSGSGGGGGPRGNGLIPSPAHSAHCSLYRTRTLQALSSEKKARKARFYRNGDKYFKGLVYAISPDRFRSFDALLAELTRSLSDNVNLPQGVRTIYTIDGSKKLTSLDELVEGESYVCASNEPYRKVDYTKNVNPNWCVNIRTGSTRSLTSLTSTKSEVKESKDFIKPKLVTVIRSGVKPRKAVRILLNKKTAHSFEQVLTDITEAIKLDSGVVKRLCTLDGKQVTCLQDFFGDDDVFIACGPEKYRYAQDDFVLDHSECRVMKSSYSRSSGMRYSGSKSPGPSRRSKSPASVNGTPSSQLSTPKSTKSSSSSPTSPGSFRGLKIPPHGGSSSNVNGIPESLRCQSPEGVNGNKCLVSSTILEKYKVGKVIGDGNFAVVKECIERSTGKEFALKIIDKAKCCGKEHLIENEVSILRQVKHPNIIMLIEEMDTPTELYLVMELVKGGDLFDAITSSTKYTERDGSAMVYNLASALKYLHGLNIVHRDIKPENLLVCEYPDGTKSLKLGDFGLATVVEGPLYTVCGTPTYVAPEIIAETGYGLKVDIWAAGVITYILLCGFPPFRSENNLQEDLFDQILVGKLEFPSPYWDNITDSAKELISLMLHVNAEARYTAAQILSHPWVSDDASQENNMQAEVTGKLKQHFNNTLPKQNNTSAGVSVIMNTALDKESQIFCSKHCQDSDRAGMETASAITAAADDPRVTGSKTLLPAASEPVRSPSLPTSVSPEFAGDQPGV</sequence>
<feature type="domain" description="Doublecortin" evidence="22">
    <location>
        <begin position="70"/>
        <end position="156"/>
    </location>
</feature>
<comment type="similarity">
    <text evidence="2">Belongs to the protein kinase superfamily. CAMK Ser/Thr protein kinase family. CaMK subfamily.</text>
</comment>
<evidence type="ECO:0000256" key="20">
    <source>
        <dbReference type="SAM" id="MobiDB-lite"/>
    </source>
</evidence>
<dbReference type="GO" id="GO:0007417">
    <property type="term" value="P:central nervous system development"/>
    <property type="evidence" value="ECO:0007669"/>
    <property type="project" value="UniProtKB-ARBA"/>
</dbReference>
<dbReference type="SUPFAM" id="SSF56112">
    <property type="entry name" value="Protein kinase-like (PK-like)"/>
    <property type="match status" value="1"/>
</dbReference>
<evidence type="ECO:0000313" key="24">
    <source>
        <dbReference type="Proteomes" id="UP000694521"/>
    </source>
</evidence>
<keyword evidence="24" id="KW-1185">Reference proteome</keyword>
<dbReference type="Gene3D" id="3.10.20.230">
    <property type="entry name" value="Doublecortin domain"/>
    <property type="match status" value="2"/>
</dbReference>
<feature type="domain" description="Protein kinase" evidence="21">
    <location>
        <begin position="391"/>
        <end position="648"/>
    </location>
</feature>
<feature type="region of interest" description="Disordered" evidence="20">
    <location>
        <begin position="1"/>
        <end position="48"/>
    </location>
</feature>
<dbReference type="InterPro" id="IPR036572">
    <property type="entry name" value="Doublecortin_dom_sf"/>
</dbReference>
<evidence type="ECO:0000256" key="14">
    <source>
        <dbReference type="ARBA" id="ARBA00048679"/>
    </source>
</evidence>
<dbReference type="Pfam" id="PF03607">
    <property type="entry name" value="DCX"/>
    <property type="match status" value="2"/>
</dbReference>
<dbReference type="PROSITE" id="PS50309">
    <property type="entry name" value="DC"/>
    <property type="match status" value="2"/>
</dbReference>
<evidence type="ECO:0000256" key="8">
    <source>
        <dbReference type="ARBA" id="ARBA00022737"/>
    </source>
</evidence>
<comment type="catalytic activity">
    <reaction evidence="14">
        <text>L-seryl-[protein] + ATP = O-phospho-L-seryl-[protein] + ADP + H(+)</text>
        <dbReference type="Rhea" id="RHEA:17989"/>
        <dbReference type="Rhea" id="RHEA-COMP:9863"/>
        <dbReference type="Rhea" id="RHEA-COMP:11604"/>
        <dbReference type="ChEBI" id="CHEBI:15378"/>
        <dbReference type="ChEBI" id="CHEBI:29999"/>
        <dbReference type="ChEBI" id="CHEBI:30616"/>
        <dbReference type="ChEBI" id="CHEBI:83421"/>
        <dbReference type="ChEBI" id="CHEBI:456216"/>
        <dbReference type="EC" id="2.7.11.1"/>
    </reaction>
</comment>
<evidence type="ECO:0000256" key="2">
    <source>
        <dbReference type="ARBA" id="ARBA00005354"/>
    </source>
</evidence>
<evidence type="ECO:0000256" key="9">
    <source>
        <dbReference type="ARBA" id="ARBA00022741"/>
    </source>
</evidence>
<dbReference type="Ensembl" id="ENSACDT00005014009.1">
    <property type="protein sequence ID" value="ENSACDP00005011627.1"/>
    <property type="gene ID" value="ENSACDG00005008537.1"/>
</dbReference>
<feature type="region of interest" description="Disordered" evidence="20">
    <location>
        <begin position="295"/>
        <end position="366"/>
    </location>
</feature>
<keyword evidence="6" id="KW-0597">Phosphoprotein</keyword>
<evidence type="ECO:0000259" key="21">
    <source>
        <dbReference type="PROSITE" id="PS50011"/>
    </source>
</evidence>
<keyword evidence="7" id="KW-0808">Transferase</keyword>
<evidence type="ECO:0000313" key="23">
    <source>
        <dbReference type="Ensembl" id="ENSACDP00005011627.1"/>
    </source>
</evidence>
<dbReference type="GO" id="GO:0005524">
    <property type="term" value="F:ATP binding"/>
    <property type="evidence" value="ECO:0007669"/>
    <property type="project" value="UniProtKB-UniRule"/>
</dbReference>
<evidence type="ECO:0000256" key="11">
    <source>
        <dbReference type="ARBA" id="ARBA00022840"/>
    </source>
</evidence>
<evidence type="ECO:0000259" key="22">
    <source>
        <dbReference type="PROSITE" id="PS50309"/>
    </source>
</evidence>
<evidence type="ECO:0000256" key="17">
    <source>
        <dbReference type="ARBA" id="ARBA00079902"/>
    </source>
</evidence>
<evidence type="ECO:0000256" key="12">
    <source>
        <dbReference type="ARBA" id="ARBA00023212"/>
    </source>
</evidence>
<dbReference type="SMART" id="SM00220">
    <property type="entry name" value="S_TKc"/>
    <property type="match status" value="1"/>
</dbReference>
<dbReference type="PROSITE" id="PS50011">
    <property type="entry name" value="PROTEIN_KINASE_DOM"/>
    <property type="match status" value="1"/>
</dbReference>
<evidence type="ECO:0000256" key="1">
    <source>
        <dbReference type="ARBA" id="ARBA00004245"/>
    </source>
</evidence>
<dbReference type="GO" id="GO:0004674">
    <property type="term" value="F:protein serine/threonine kinase activity"/>
    <property type="evidence" value="ECO:0007669"/>
    <property type="project" value="UniProtKB-KW"/>
</dbReference>
<keyword evidence="11 19" id="KW-0067">ATP-binding</keyword>
<dbReference type="Proteomes" id="UP000694521">
    <property type="component" value="Unplaced"/>
</dbReference>
<dbReference type="FunFam" id="1.10.510.10:FF:000066">
    <property type="entry name" value="Serine/threonine-protein kinase DCLK1 isoform 2"/>
    <property type="match status" value="1"/>
</dbReference>
<dbReference type="Pfam" id="PF00069">
    <property type="entry name" value="Pkinase"/>
    <property type="match status" value="1"/>
</dbReference>
<proteinExistence type="inferred from homology"/>
<comment type="catalytic activity">
    <reaction evidence="13">
        <text>L-threonyl-[protein] + ATP = O-phospho-L-threonyl-[protein] + ADP + H(+)</text>
        <dbReference type="Rhea" id="RHEA:46608"/>
        <dbReference type="Rhea" id="RHEA-COMP:11060"/>
        <dbReference type="Rhea" id="RHEA-COMP:11605"/>
        <dbReference type="ChEBI" id="CHEBI:15378"/>
        <dbReference type="ChEBI" id="CHEBI:30013"/>
        <dbReference type="ChEBI" id="CHEBI:30616"/>
        <dbReference type="ChEBI" id="CHEBI:61977"/>
        <dbReference type="ChEBI" id="CHEBI:456216"/>
        <dbReference type="EC" id="2.7.11.1"/>
    </reaction>
</comment>
<reference evidence="23" key="2">
    <citation type="submission" date="2025-09" db="UniProtKB">
        <authorList>
            <consortium name="Ensembl"/>
        </authorList>
    </citation>
    <scope>IDENTIFICATION</scope>
</reference>
<feature type="region of interest" description="Disordered" evidence="20">
    <location>
        <begin position="718"/>
        <end position="761"/>
    </location>
</feature>
<evidence type="ECO:0000256" key="18">
    <source>
        <dbReference type="ARBA" id="ARBA00080759"/>
    </source>
</evidence>
<dbReference type="FunFam" id="3.10.20.230:FF:000001">
    <property type="entry name" value="serine/threonine-protein kinase DCLK1 isoform X1"/>
    <property type="match status" value="1"/>
</dbReference>
<dbReference type="SUPFAM" id="SSF89837">
    <property type="entry name" value="Doublecortin (DC)"/>
    <property type="match status" value="2"/>
</dbReference>
<protein>
    <recommendedName>
        <fullName evidence="15">Serine/threonine-protein kinase DCLK2</fullName>
        <ecNumber evidence="3">2.7.11.1</ecNumber>
    </recommendedName>
    <alternativeName>
        <fullName evidence="18">CaMK-like CREB regulatory kinase 2</fullName>
    </alternativeName>
    <alternativeName>
        <fullName evidence="16">Doublecortin-like and CAM kinase-like 2</fullName>
    </alternativeName>
    <alternativeName>
        <fullName evidence="17">Doublecortin-like kinase 2</fullName>
    </alternativeName>
</protein>
<reference evidence="23" key="1">
    <citation type="submission" date="2025-08" db="UniProtKB">
        <authorList>
            <consortium name="Ensembl"/>
        </authorList>
    </citation>
    <scope>IDENTIFICATION</scope>
</reference>
<feature type="compositionally biased region" description="Basic and acidic residues" evidence="20">
    <location>
        <begin position="7"/>
        <end position="19"/>
    </location>
</feature>
<feature type="binding site" evidence="19">
    <location>
        <position position="420"/>
    </location>
    <ligand>
        <name>ATP</name>
        <dbReference type="ChEBI" id="CHEBI:30616"/>
    </ligand>
</feature>
<evidence type="ECO:0000256" key="4">
    <source>
        <dbReference type="ARBA" id="ARBA00022490"/>
    </source>
</evidence>
<dbReference type="CDD" id="cd14184">
    <property type="entry name" value="STKc_DCKL2"/>
    <property type="match status" value="1"/>
</dbReference>
<keyword evidence="9 19" id="KW-0547">Nucleotide-binding</keyword>
<feature type="compositionally biased region" description="Gly residues" evidence="20">
    <location>
        <begin position="25"/>
        <end position="39"/>
    </location>
</feature>
<dbReference type="GO" id="GO:0005856">
    <property type="term" value="C:cytoskeleton"/>
    <property type="evidence" value="ECO:0007669"/>
    <property type="project" value="UniProtKB-SubCell"/>
</dbReference>
<feature type="domain" description="Doublecortin" evidence="22">
    <location>
        <begin position="195"/>
        <end position="278"/>
    </location>
</feature>
<keyword evidence="4" id="KW-0963">Cytoplasm</keyword>
<dbReference type="AlphaFoldDB" id="A0A8B9DTJ2"/>
<comment type="subcellular location">
    <subcellularLocation>
        <location evidence="1">Cytoplasm</location>
        <location evidence="1">Cytoskeleton</location>
    </subcellularLocation>
</comment>
<evidence type="ECO:0000256" key="10">
    <source>
        <dbReference type="ARBA" id="ARBA00022777"/>
    </source>
</evidence>
<evidence type="ECO:0000256" key="3">
    <source>
        <dbReference type="ARBA" id="ARBA00012513"/>
    </source>
</evidence>